<reference evidence="1" key="1">
    <citation type="submission" date="2023-05" db="EMBL/GenBank/DDBJ databases">
        <authorList>
            <person name="Stuckert A."/>
        </authorList>
    </citation>
    <scope>NUCLEOTIDE SEQUENCE</scope>
</reference>
<sequence>LGLPDHWLFRLSQPRPFQNPPHKGCSLQQELPALLTELCLQACSNSNCYSTFTTLELCSDLPYNVCAPGHTHPAKRLKNLDTRLKNPSHPILFGAFKLIA</sequence>
<evidence type="ECO:0000313" key="1">
    <source>
        <dbReference type="EMBL" id="CAI9597536.1"/>
    </source>
</evidence>
<organism evidence="1 2">
    <name type="scientific">Staurois parvus</name>
    <dbReference type="NCBI Taxonomy" id="386267"/>
    <lineage>
        <taxon>Eukaryota</taxon>
        <taxon>Metazoa</taxon>
        <taxon>Chordata</taxon>
        <taxon>Craniata</taxon>
        <taxon>Vertebrata</taxon>
        <taxon>Euteleostomi</taxon>
        <taxon>Amphibia</taxon>
        <taxon>Batrachia</taxon>
        <taxon>Anura</taxon>
        <taxon>Neobatrachia</taxon>
        <taxon>Ranoidea</taxon>
        <taxon>Ranidae</taxon>
        <taxon>Staurois</taxon>
    </lineage>
</organism>
<feature type="non-terminal residue" evidence="1">
    <location>
        <position position="1"/>
    </location>
</feature>
<dbReference type="EMBL" id="CATNWA010017042">
    <property type="protein sequence ID" value="CAI9597536.1"/>
    <property type="molecule type" value="Genomic_DNA"/>
</dbReference>
<comment type="caution">
    <text evidence="1">The sequence shown here is derived from an EMBL/GenBank/DDBJ whole genome shotgun (WGS) entry which is preliminary data.</text>
</comment>
<proteinExistence type="predicted"/>
<accession>A0ABN9FKG6</accession>
<keyword evidence="2" id="KW-1185">Reference proteome</keyword>
<dbReference type="Proteomes" id="UP001162483">
    <property type="component" value="Unassembled WGS sequence"/>
</dbReference>
<gene>
    <name evidence="1" type="ORF">SPARVUS_LOCUS12267114</name>
</gene>
<evidence type="ECO:0000313" key="2">
    <source>
        <dbReference type="Proteomes" id="UP001162483"/>
    </source>
</evidence>
<protein>
    <submittedName>
        <fullName evidence="1">Uncharacterized protein</fullName>
    </submittedName>
</protein>
<name>A0ABN9FKG6_9NEOB</name>
<feature type="non-terminal residue" evidence="1">
    <location>
        <position position="100"/>
    </location>
</feature>